<evidence type="ECO:0000313" key="5">
    <source>
        <dbReference type="EMBL" id="KRZ43825.1"/>
    </source>
</evidence>
<reference evidence="5 6" key="1">
    <citation type="submission" date="2015-01" db="EMBL/GenBank/DDBJ databases">
        <title>Evolution of Trichinella species and genotypes.</title>
        <authorList>
            <person name="Korhonen P.K."/>
            <person name="Edoardo P."/>
            <person name="Giuseppe L.R."/>
            <person name="Gasser R.B."/>
        </authorList>
    </citation>
    <scope>NUCLEOTIDE SEQUENCE [LARGE SCALE GENOMIC DNA]</scope>
    <source>
        <strain evidence="5">ISS176</strain>
    </source>
</reference>
<dbReference type="GO" id="GO:0000398">
    <property type="term" value="P:mRNA splicing, via spliceosome"/>
    <property type="evidence" value="ECO:0007669"/>
    <property type="project" value="TreeGrafter"/>
</dbReference>
<protein>
    <recommendedName>
        <fullName evidence="4">RRM domain-containing protein</fullName>
    </recommendedName>
</protein>
<dbReference type="PROSITE" id="PS50102">
    <property type="entry name" value="RRM"/>
    <property type="match status" value="1"/>
</dbReference>
<dbReference type="CDD" id="cd00590">
    <property type="entry name" value="RRM_SF"/>
    <property type="match status" value="1"/>
</dbReference>
<feature type="compositionally biased region" description="Polar residues" evidence="3">
    <location>
        <begin position="49"/>
        <end position="64"/>
    </location>
</feature>
<feature type="compositionally biased region" description="Basic residues" evidence="3">
    <location>
        <begin position="77"/>
        <end position="89"/>
    </location>
</feature>
<dbReference type="GO" id="GO:0005737">
    <property type="term" value="C:cytoplasm"/>
    <property type="evidence" value="ECO:0007669"/>
    <property type="project" value="TreeGrafter"/>
</dbReference>
<evidence type="ECO:0000256" key="2">
    <source>
        <dbReference type="PROSITE-ProRule" id="PRU00176"/>
    </source>
</evidence>
<dbReference type="InterPro" id="IPR012677">
    <property type="entry name" value="Nucleotide-bd_a/b_plait_sf"/>
</dbReference>
<name>A0A0V1K9C2_TRIPS</name>
<dbReference type="SUPFAM" id="SSF54928">
    <property type="entry name" value="RNA-binding domain, RBD"/>
    <property type="match status" value="1"/>
</dbReference>
<dbReference type="Gene3D" id="3.30.70.330">
    <property type="match status" value="1"/>
</dbReference>
<dbReference type="SMART" id="SM00360">
    <property type="entry name" value="RRM"/>
    <property type="match status" value="1"/>
</dbReference>
<evidence type="ECO:0000313" key="6">
    <source>
        <dbReference type="Proteomes" id="UP000054826"/>
    </source>
</evidence>
<feature type="domain" description="RRM" evidence="4">
    <location>
        <begin position="103"/>
        <end position="181"/>
    </location>
</feature>
<evidence type="ECO:0000256" key="3">
    <source>
        <dbReference type="SAM" id="MobiDB-lite"/>
    </source>
</evidence>
<organism evidence="5 6">
    <name type="scientific">Trichinella pseudospiralis</name>
    <name type="common">Parasitic roundworm</name>
    <dbReference type="NCBI Taxonomy" id="6337"/>
    <lineage>
        <taxon>Eukaryota</taxon>
        <taxon>Metazoa</taxon>
        <taxon>Ecdysozoa</taxon>
        <taxon>Nematoda</taxon>
        <taxon>Enoplea</taxon>
        <taxon>Dorylaimia</taxon>
        <taxon>Trichinellida</taxon>
        <taxon>Trichinellidae</taxon>
        <taxon>Trichinella</taxon>
    </lineage>
</organism>
<evidence type="ECO:0000259" key="4">
    <source>
        <dbReference type="PROSITE" id="PS50102"/>
    </source>
</evidence>
<dbReference type="PANTHER" id="PTHR15481">
    <property type="entry name" value="RIBONUCLEIC ACID BINDING PROTEIN S1"/>
    <property type="match status" value="1"/>
</dbReference>
<keyword evidence="1 2" id="KW-0694">RNA-binding</keyword>
<dbReference type="Pfam" id="PF00076">
    <property type="entry name" value="RRM_1"/>
    <property type="match status" value="1"/>
</dbReference>
<evidence type="ECO:0000256" key="1">
    <source>
        <dbReference type="ARBA" id="ARBA00022884"/>
    </source>
</evidence>
<gene>
    <name evidence="5" type="ORF">T4C_11034</name>
</gene>
<dbReference type="GO" id="GO:0005654">
    <property type="term" value="C:nucleoplasm"/>
    <property type="evidence" value="ECO:0007669"/>
    <property type="project" value="TreeGrafter"/>
</dbReference>
<dbReference type="PANTHER" id="PTHR15481:SF0">
    <property type="entry name" value="LD23870P-RELATED"/>
    <property type="match status" value="1"/>
</dbReference>
<feature type="region of interest" description="Disordered" evidence="3">
    <location>
        <begin position="49"/>
        <end position="110"/>
    </location>
</feature>
<dbReference type="InterPro" id="IPR035979">
    <property type="entry name" value="RBD_domain_sf"/>
</dbReference>
<dbReference type="EMBL" id="JYDV01000008">
    <property type="protein sequence ID" value="KRZ43825.1"/>
    <property type="molecule type" value="Genomic_DNA"/>
</dbReference>
<sequence>MKLFPSTVINLNLENQRKQDGESKLKFAARAPYRPLAWLSEFFSKVNMSSSHRGHRQGNSQPAPSHQRMHENPVQPHQHKSSGRLHPNSRNRSSDLNGNPNSAKVKISNLSPKVDKDDVHFVFEEFGKVVNVEMHVGDLLINNIGYAIVEFDSLKSAENARCKQRQMLISTAMQSQRFCSG</sequence>
<feature type="compositionally biased region" description="Polar residues" evidence="3">
    <location>
        <begin position="90"/>
        <end position="102"/>
    </location>
</feature>
<accession>A0A0V1K9C2</accession>
<dbReference type="Proteomes" id="UP000054826">
    <property type="component" value="Unassembled WGS sequence"/>
</dbReference>
<dbReference type="AlphaFoldDB" id="A0A0V1K9C2"/>
<dbReference type="InterPro" id="IPR000504">
    <property type="entry name" value="RRM_dom"/>
</dbReference>
<comment type="caution">
    <text evidence="5">The sequence shown here is derived from an EMBL/GenBank/DDBJ whole genome shotgun (WGS) entry which is preliminary data.</text>
</comment>
<proteinExistence type="predicted"/>
<dbReference type="GO" id="GO:0003723">
    <property type="term" value="F:RNA binding"/>
    <property type="evidence" value="ECO:0007669"/>
    <property type="project" value="UniProtKB-UniRule"/>
</dbReference>
<dbReference type="GO" id="GO:0061574">
    <property type="term" value="C:ASAP complex"/>
    <property type="evidence" value="ECO:0007669"/>
    <property type="project" value="TreeGrafter"/>
</dbReference>